<feature type="binding site" evidence="9">
    <location>
        <position position="13"/>
    </location>
    <ligand>
        <name>Zn(2+)</name>
        <dbReference type="ChEBI" id="CHEBI:29105"/>
    </ligand>
</feature>
<feature type="compositionally biased region" description="Low complexity" evidence="10">
    <location>
        <begin position="313"/>
        <end position="334"/>
    </location>
</feature>
<reference evidence="13 14" key="1">
    <citation type="submission" date="2016-03" db="EMBL/GenBank/DDBJ databases">
        <title>Cyphomyrmex costatus WGS genome.</title>
        <authorList>
            <person name="Nygaard S."/>
            <person name="Hu H."/>
            <person name="Boomsma J."/>
            <person name="Zhang G."/>
        </authorList>
    </citation>
    <scope>NUCLEOTIDE SEQUENCE [LARGE SCALE GENOMIC DNA]</scope>
    <source>
        <strain evidence="13">MS0001</strain>
        <tissue evidence="13">Whole body</tissue>
    </source>
</reference>
<dbReference type="SMART" id="SM00868">
    <property type="entry name" value="zf-AD"/>
    <property type="match status" value="1"/>
</dbReference>
<feature type="domain" description="C2H2-type" evidence="11">
    <location>
        <begin position="351"/>
        <end position="378"/>
    </location>
</feature>
<feature type="region of interest" description="Disordered" evidence="10">
    <location>
        <begin position="130"/>
        <end position="165"/>
    </location>
</feature>
<accession>A0A151IMG4</accession>
<dbReference type="InterPro" id="IPR050331">
    <property type="entry name" value="Zinc_finger"/>
</dbReference>
<keyword evidence="6" id="KW-0238">DNA-binding</keyword>
<keyword evidence="2 9" id="KW-0479">Metal-binding</keyword>
<dbReference type="PROSITE" id="PS51915">
    <property type="entry name" value="ZAD"/>
    <property type="match status" value="1"/>
</dbReference>
<dbReference type="InterPro" id="IPR036236">
    <property type="entry name" value="Znf_C2H2_sf"/>
</dbReference>
<dbReference type="Pfam" id="PF00096">
    <property type="entry name" value="zf-C2H2"/>
    <property type="match status" value="2"/>
</dbReference>
<dbReference type="InterPro" id="IPR012934">
    <property type="entry name" value="Znf_AD"/>
</dbReference>
<evidence type="ECO:0000256" key="6">
    <source>
        <dbReference type="ARBA" id="ARBA00023125"/>
    </source>
</evidence>
<evidence type="ECO:0000259" key="11">
    <source>
        <dbReference type="PROSITE" id="PS50157"/>
    </source>
</evidence>
<evidence type="ECO:0000256" key="1">
    <source>
        <dbReference type="ARBA" id="ARBA00004123"/>
    </source>
</evidence>
<dbReference type="GO" id="GO:0045893">
    <property type="term" value="P:positive regulation of DNA-templated transcription"/>
    <property type="evidence" value="ECO:0007669"/>
    <property type="project" value="UniProtKB-ARBA"/>
</dbReference>
<dbReference type="InterPro" id="IPR013087">
    <property type="entry name" value="Znf_C2H2_type"/>
</dbReference>
<feature type="binding site" evidence="9">
    <location>
        <position position="16"/>
    </location>
    <ligand>
        <name>Zn(2+)</name>
        <dbReference type="ChEBI" id="CHEBI:29105"/>
    </ligand>
</feature>
<feature type="domain" description="C2H2-type" evidence="11">
    <location>
        <begin position="271"/>
        <end position="295"/>
    </location>
</feature>
<evidence type="ECO:0000256" key="7">
    <source>
        <dbReference type="ARBA" id="ARBA00023242"/>
    </source>
</evidence>
<evidence type="ECO:0000256" key="8">
    <source>
        <dbReference type="PROSITE-ProRule" id="PRU00042"/>
    </source>
</evidence>
<dbReference type="AlphaFoldDB" id="A0A151IMG4"/>
<keyword evidence="14" id="KW-1185">Reference proteome</keyword>
<evidence type="ECO:0000313" key="14">
    <source>
        <dbReference type="Proteomes" id="UP000078542"/>
    </source>
</evidence>
<dbReference type="Gene3D" id="3.30.160.60">
    <property type="entry name" value="Classic Zinc Finger"/>
    <property type="match status" value="3"/>
</dbReference>
<name>A0A151IMG4_9HYME</name>
<dbReference type="PANTHER" id="PTHR16515:SF49">
    <property type="entry name" value="GASTRULA ZINC FINGER PROTEIN XLCGF49.1-LIKE-RELATED"/>
    <property type="match status" value="1"/>
</dbReference>
<dbReference type="FunFam" id="3.30.160.60:FF:000765">
    <property type="entry name" value="Zinc finger 45-like"/>
    <property type="match status" value="1"/>
</dbReference>
<evidence type="ECO:0000256" key="4">
    <source>
        <dbReference type="ARBA" id="ARBA00022771"/>
    </source>
</evidence>
<dbReference type="KEGG" id="ccoa:108783323"/>
<evidence type="ECO:0000256" key="2">
    <source>
        <dbReference type="ARBA" id="ARBA00022723"/>
    </source>
</evidence>
<dbReference type="OrthoDB" id="654211at2759"/>
<keyword evidence="3" id="KW-0677">Repeat</keyword>
<feature type="compositionally biased region" description="Low complexity" evidence="10">
    <location>
        <begin position="130"/>
        <end position="148"/>
    </location>
</feature>
<comment type="subcellular location">
    <subcellularLocation>
        <location evidence="1">Nucleus</location>
    </subcellularLocation>
</comment>
<evidence type="ECO:0000256" key="9">
    <source>
        <dbReference type="PROSITE-ProRule" id="PRU01263"/>
    </source>
</evidence>
<dbReference type="STRING" id="456900.A0A151IMG4"/>
<dbReference type="Pfam" id="PF07776">
    <property type="entry name" value="zf-AD"/>
    <property type="match status" value="1"/>
</dbReference>
<dbReference type="GO" id="GO:0043565">
    <property type="term" value="F:sequence-specific DNA binding"/>
    <property type="evidence" value="ECO:0007669"/>
    <property type="project" value="UniProtKB-ARBA"/>
</dbReference>
<evidence type="ECO:0000256" key="10">
    <source>
        <dbReference type="SAM" id="MobiDB-lite"/>
    </source>
</evidence>
<dbReference type="GO" id="GO:0008270">
    <property type="term" value="F:zinc ion binding"/>
    <property type="evidence" value="ECO:0007669"/>
    <property type="project" value="UniProtKB-UniRule"/>
</dbReference>
<evidence type="ECO:0000313" key="13">
    <source>
        <dbReference type="EMBL" id="KYN06070.1"/>
    </source>
</evidence>
<keyword evidence="4 8" id="KW-0863">Zinc-finger</keyword>
<dbReference type="SUPFAM" id="SSF57667">
    <property type="entry name" value="beta-beta-alpha zinc fingers"/>
    <property type="match status" value="2"/>
</dbReference>
<feature type="domain" description="C2H2-type" evidence="11">
    <location>
        <begin position="243"/>
        <end position="270"/>
    </location>
</feature>
<gene>
    <name evidence="13" type="ORF">ALC62_02981</name>
</gene>
<dbReference type="EMBL" id="KQ977054">
    <property type="protein sequence ID" value="KYN06070.1"/>
    <property type="molecule type" value="Genomic_DNA"/>
</dbReference>
<keyword evidence="7" id="KW-0539">Nucleus</keyword>
<dbReference type="PANTHER" id="PTHR16515">
    <property type="entry name" value="PR DOMAIN ZINC FINGER PROTEIN"/>
    <property type="match status" value="1"/>
</dbReference>
<dbReference type="Pfam" id="PF13894">
    <property type="entry name" value="zf-C2H2_4"/>
    <property type="match status" value="1"/>
</dbReference>
<sequence>MAMIEDLDFAELCRLCSLKSNHQLQIFDKESELRQLLFKIRTCAPMLMIGKEDELPKNICQRCVYKLEMFYEFRLSCMSTQSILKNYADSLKNIVTHNNQGTDKDKMSNGGQQQQHANYVETHAAAHAALQQHMAQQAAQARLTGPGPHAAPQPPNPTFTLPDDGLGYDDGVRVLRSIGTWSSDYSSAMRPSMMPAFPGADQQFGSRAPAVNQPLRTATNSVSVRPGSVSKATNTGEPTTKAFACTVCGKGLARKDKLVIHMRIHTGEKPYSCEVCGKAFARRDKLVIHMNKLRHRTGVSSLSAPSTPRADQHQQQQQQQQQQQPQQQQTQQQQPSRQDSIHKLKEEPVSWACELCGRSFATREEWTQHARSHLEGMPPQHAAPYFPGSAPPPQSYTPERNFCLVCRADFTDKAEFMFHIRSHCEHGQPSGGKQSGGDAATAELIARGLVDPSGLCS</sequence>
<dbReference type="SMART" id="SM00355">
    <property type="entry name" value="ZnF_C2H2"/>
    <property type="match status" value="4"/>
</dbReference>
<evidence type="ECO:0000259" key="12">
    <source>
        <dbReference type="PROSITE" id="PS51915"/>
    </source>
</evidence>
<feature type="domain" description="ZAD" evidence="12">
    <location>
        <begin position="11"/>
        <end position="87"/>
    </location>
</feature>
<dbReference type="PROSITE" id="PS00028">
    <property type="entry name" value="ZINC_FINGER_C2H2_1"/>
    <property type="match status" value="4"/>
</dbReference>
<feature type="binding site" evidence="9">
    <location>
        <position position="60"/>
    </location>
    <ligand>
        <name>Zn(2+)</name>
        <dbReference type="ChEBI" id="CHEBI:29105"/>
    </ligand>
</feature>
<keyword evidence="5 9" id="KW-0862">Zinc</keyword>
<dbReference type="PROSITE" id="PS50157">
    <property type="entry name" value="ZINC_FINGER_C2H2_2"/>
    <property type="match status" value="3"/>
</dbReference>
<dbReference type="GO" id="GO:0005634">
    <property type="term" value="C:nucleus"/>
    <property type="evidence" value="ECO:0007669"/>
    <property type="project" value="UniProtKB-SubCell"/>
</dbReference>
<evidence type="ECO:0000256" key="3">
    <source>
        <dbReference type="ARBA" id="ARBA00022737"/>
    </source>
</evidence>
<feature type="binding site" evidence="9">
    <location>
        <position position="63"/>
    </location>
    <ligand>
        <name>Zn(2+)</name>
        <dbReference type="ChEBI" id="CHEBI:29105"/>
    </ligand>
</feature>
<dbReference type="GO" id="GO:0005694">
    <property type="term" value="C:chromosome"/>
    <property type="evidence" value="ECO:0007669"/>
    <property type="project" value="UniProtKB-ARBA"/>
</dbReference>
<dbReference type="FunFam" id="3.30.160.60:FF:001732">
    <property type="entry name" value="Zgc:162936"/>
    <property type="match status" value="1"/>
</dbReference>
<evidence type="ECO:0000256" key="5">
    <source>
        <dbReference type="ARBA" id="ARBA00022833"/>
    </source>
</evidence>
<dbReference type="SUPFAM" id="SSF57716">
    <property type="entry name" value="Glucocorticoid receptor-like (DNA-binding domain)"/>
    <property type="match status" value="1"/>
</dbReference>
<protein>
    <submittedName>
        <fullName evidence="13">Zinc finger and BTB domain-containing protein 24</fullName>
    </submittedName>
</protein>
<proteinExistence type="predicted"/>
<dbReference type="Proteomes" id="UP000078542">
    <property type="component" value="Unassembled WGS sequence"/>
</dbReference>
<feature type="region of interest" description="Disordered" evidence="10">
    <location>
        <begin position="296"/>
        <end position="340"/>
    </location>
</feature>
<dbReference type="Gene3D" id="3.40.1800.20">
    <property type="match status" value="1"/>
</dbReference>
<organism evidence="13 14">
    <name type="scientific">Cyphomyrmex costatus</name>
    <dbReference type="NCBI Taxonomy" id="456900"/>
    <lineage>
        <taxon>Eukaryota</taxon>
        <taxon>Metazoa</taxon>
        <taxon>Ecdysozoa</taxon>
        <taxon>Arthropoda</taxon>
        <taxon>Hexapoda</taxon>
        <taxon>Insecta</taxon>
        <taxon>Pterygota</taxon>
        <taxon>Neoptera</taxon>
        <taxon>Endopterygota</taxon>
        <taxon>Hymenoptera</taxon>
        <taxon>Apocrita</taxon>
        <taxon>Aculeata</taxon>
        <taxon>Formicoidea</taxon>
        <taxon>Formicidae</taxon>
        <taxon>Myrmicinae</taxon>
        <taxon>Cyphomyrmex</taxon>
    </lineage>
</organism>